<dbReference type="Pfam" id="PF00632">
    <property type="entry name" value="HECT"/>
    <property type="match status" value="1"/>
</dbReference>
<dbReference type="PANTHER" id="PTHR45700:SF8">
    <property type="entry name" value="HECT-TYPE E3 UBIQUITIN TRANSFERASE"/>
    <property type="match status" value="1"/>
</dbReference>
<proteinExistence type="predicted"/>
<feature type="active site" description="Glycyl thioester intermediate" evidence="5">
    <location>
        <position position="734"/>
    </location>
</feature>
<name>A0AAE8N547_9PEZI</name>
<accession>A0AAE8N547</accession>
<feature type="domain" description="HECT" evidence="7">
    <location>
        <begin position="418"/>
        <end position="766"/>
    </location>
</feature>
<dbReference type="GO" id="GO:0061630">
    <property type="term" value="F:ubiquitin protein ligase activity"/>
    <property type="evidence" value="ECO:0007669"/>
    <property type="project" value="UniProtKB-EC"/>
</dbReference>
<organism evidence="8 9">
    <name type="scientific">Cephalotrichum gorgonifer</name>
    <dbReference type="NCBI Taxonomy" id="2041049"/>
    <lineage>
        <taxon>Eukaryota</taxon>
        <taxon>Fungi</taxon>
        <taxon>Dikarya</taxon>
        <taxon>Ascomycota</taxon>
        <taxon>Pezizomycotina</taxon>
        <taxon>Sordariomycetes</taxon>
        <taxon>Hypocreomycetidae</taxon>
        <taxon>Microascales</taxon>
        <taxon>Microascaceae</taxon>
        <taxon>Cephalotrichum</taxon>
    </lineage>
</organism>
<dbReference type="Gene3D" id="3.90.1750.10">
    <property type="entry name" value="Hect, E3 ligase catalytic domains"/>
    <property type="match status" value="1"/>
</dbReference>
<dbReference type="SMART" id="SM00119">
    <property type="entry name" value="HECTc"/>
    <property type="match status" value="1"/>
</dbReference>
<feature type="region of interest" description="Disordered" evidence="6">
    <location>
        <begin position="283"/>
        <end position="304"/>
    </location>
</feature>
<feature type="compositionally biased region" description="Basic and acidic residues" evidence="6">
    <location>
        <begin position="1"/>
        <end position="10"/>
    </location>
</feature>
<sequence>MSPWPIRKDSYAGIHVTTDSTHTASPDARRPLRGPQFNHDDGSNTSDSELHPPRPSKGMERSGHARSTSTPFPSIFSAGKTARSDSIGERMPPNSDSDSSDDGLLDPRDRPVPHRGRHQRGGHNRPPGKDFTAGNCMTCGSHMRWPRELKTFRCTICLTINDLTPRTTGDAEDGPTGRFRETPPYMGSAGGHLPPPSVKLITCSHTRWLNNMQPEAKIDVTGGLIPDLSAGRFVSVLHAALEGRQPNKHEKAKDKKSLVYSDEWQLRAASRVMAMIFAANNRPTSLDRDSSQSAPLAGDGREYSAQRDGIGARGQIIPTSDFYNSLTDFADVIADFEAWEAKRATFAFCQYPFLLSISSKTEVLEHEARRQMKSKARDAFFDSILNRKNVNQHWVLNVRRDCLVEDSLKGVSEIIGSGSEDIKKSLRITFSGEEGIDHGGLRKEWFLLLVREVFNPDNGMFIYEEDSDYCYFNPHCFETSDQFFLVGVVMGLAIYNSTILDIPLPPFTFRKLLATGPSPPAGSAAHPKPVLSYGIDDLAEIRPQLASGLRQLLEYDGNVEDTFSLDFTISTDKYGTSVQVPLLPKGASQAVTNENRRKYIDLYVRYLLDVSVNRQFEPFKRGFYTVCGGSALTLFRPEEIELLVRGSDEVLDIAALRGVAVYENWGTDSPDDGSEPVVQWFWEAFMRASPSDQRKLLLFITGSDRIPAAGASSLQIKISCLGDDSERFPIARTCFNMLVLWRYSSREKLEGKLWMAAHESEGFGLK</sequence>
<dbReference type="GO" id="GO:0000209">
    <property type="term" value="P:protein polyubiquitination"/>
    <property type="evidence" value="ECO:0007669"/>
    <property type="project" value="InterPro"/>
</dbReference>
<dbReference type="FunFam" id="3.30.2160.10:FF:000004">
    <property type="entry name" value="probable E3 ubiquitin-protein ligase HERC4 isoform X1"/>
    <property type="match status" value="1"/>
</dbReference>
<gene>
    <name evidence="8" type="ORF">DNG_08456</name>
</gene>
<evidence type="ECO:0000256" key="6">
    <source>
        <dbReference type="SAM" id="MobiDB-lite"/>
    </source>
</evidence>
<dbReference type="EMBL" id="ONZQ02000013">
    <property type="protein sequence ID" value="SPO05769.1"/>
    <property type="molecule type" value="Genomic_DNA"/>
</dbReference>
<evidence type="ECO:0000259" key="7">
    <source>
        <dbReference type="PROSITE" id="PS50237"/>
    </source>
</evidence>
<keyword evidence="3" id="KW-0808">Transferase</keyword>
<evidence type="ECO:0000256" key="4">
    <source>
        <dbReference type="ARBA" id="ARBA00022786"/>
    </source>
</evidence>
<dbReference type="PANTHER" id="PTHR45700">
    <property type="entry name" value="UBIQUITIN-PROTEIN LIGASE E3C"/>
    <property type="match status" value="1"/>
</dbReference>
<dbReference type="AlphaFoldDB" id="A0AAE8N547"/>
<dbReference type="InterPro" id="IPR000569">
    <property type="entry name" value="HECT_dom"/>
</dbReference>
<feature type="region of interest" description="Disordered" evidence="6">
    <location>
        <begin position="1"/>
        <end position="133"/>
    </location>
</feature>
<dbReference type="Gene3D" id="3.30.2160.10">
    <property type="entry name" value="Hect, E3 ligase catalytic domain"/>
    <property type="match status" value="1"/>
</dbReference>
<keyword evidence="9" id="KW-1185">Reference proteome</keyword>
<dbReference type="CDD" id="cd00078">
    <property type="entry name" value="HECTc"/>
    <property type="match status" value="1"/>
</dbReference>
<comment type="caution">
    <text evidence="8">The sequence shown here is derived from an EMBL/GenBank/DDBJ whole genome shotgun (WGS) entry which is preliminary data.</text>
</comment>
<evidence type="ECO:0000256" key="2">
    <source>
        <dbReference type="ARBA" id="ARBA00012485"/>
    </source>
</evidence>
<evidence type="ECO:0000256" key="1">
    <source>
        <dbReference type="ARBA" id="ARBA00000885"/>
    </source>
</evidence>
<dbReference type="Proteomes" id="UP001187682">
    <property type="component" value="Unassembled WGS sequence"/>
</dbReference>
<dbReference type="SUPFAM" id="SSF56204">
    <property type="entry name" value="Hect, E3 ligase catalytic domain"/>
    <property type="match status" value="1"/>
</dbReference>
<dbReference type="InterPro" id="IPR035983">
    <property type="entry name" value="Hect_E3_ubiquitin_ligase"/>
</dbReference>
<evidence type="ECO:0000313" key="9">
    <source>
        <dbReference type="Proteomes" id="UP001187682"/>
    </source>
</evidence>
<keyword evidence="4 5" id="KW-0833">Ubl conjugation pathway</keyword>
<dbReference type="InterPro" id="IPR044611">
    <property type="entry name" value="E3A/B/C-like"/>
</dbReference>
<dbReference type="EC" id="2.3.2.26" evidence="2"/>
<comment type="catalytic activity">
    <reaction evidence="1">
        <text>S-ubiquitinyl-[E2 ubiquitin-conjugating enzyme]-L-cysteine + [acceptor protein]-L-lysine = [E2 ubiquitin-conjugating enzyme]-L-cysteine + N(6)-ubiquitinyl-[acceptor protein]-L-lysine.</text>
        <dbReference type="EC" id="2.3.2.26"/>
    </reaction>
</comment>
<evidence type="ECO:0000313" key="8">
    <source>
        <dbReference type="EMBL" id="SPO05769.1"/>
    </source>
</evidence>
<feature type="compositionally biased region" description="Basic and acidic residues" evidence="6">
    <location>
        <begin position="38"/>
        <end position="63"/>
    </location>
</feature>
<protein>
    <recommendedName>
        <fullName evidence="2">HECT-type E3 ubiquitin transferase</fullName>
        <ecNumber evidence="2">2.3.2.26</ecNumber>
    </recommendedName>
</protein>
<dbReference type="PROSITE" id="PS50237">
    <property type="entry name" value="HECT"/>
    <property type="match status" value="1"/>
</dbReference>
<evidence type="ECO:0000256" key="3">
    <source>
        <dbReference type="ARBA" id="ARBA00022679"/>
    </source>
</evidence>
<reference evidence="8" key="1">
    <citation type="submission" date="2018-03" db="EMBL/GenBank/DDBJ databases">
        <authorList>
            <person name="Guldener U."/>
        </authorList>
    </citation>
    <scope>NUCLEOTIDE SEQUENCE</scope>
</reference>
<evidence type="ECO:0000256" key="5">
    <source>
        <dbReference type="PROSITE-ProRule" id="PRU00104"/>
    </source>
</evidence>
<feature type="compositionally biased region" description="Basic residues" evidence="6">
    <location>
        <begin position="113"/>
        <end position="123"/>
    </location>
</feature>
<dbReference type="Gene3D" id="3.30.2410.10">
    <property type="entry name" value="Hect, E3 ligase catalytic domain"/>
    <property type="match status" value="1"/>
</dbReference>